<dbReference type="PROSITE" id="PS51184">
    <property type="entry name" value="JMJC"/>
    <property type="match status" value="1"/>
</dbReference>
<dbReference type="GO" id="GO:0016491">
    <property type="term" value="F:oxidoreductase activity"/>
    <property type="evidence" value="ECO:0007669"/>
    <property type="project" value="UniProtKB-KW"/>
</dbReference>
<keyword evidence="9" id="KW-1185">Reference proteome</keyword>
<dbReference type="PANTHER" id="PTHR23123">
    <property type="entry name" value="PHD/F-BOX CONTAINING PROTEIN"/>
    <property type="match status" value="1"/>
</dbReference>
<keyword evidence="5" id="KW-0804">Transcription</keyword>
<sequence>MCSCLGVTMEAVASAYGVLEDSEQDYDPQARQFMKSLFKCNYKSTSASTATNGQLSTYHRIPCVADMHTLGSVFHFSTTSGSTAIGKQNSSASKRHRSLVGTVLVGHRHGRRSSRDQLEAIRNLTLEKDPQSLCGLPHLMVLAAPIVSTTEMQSVIIAHQWHVECGPLITDTTNISQAGVLHAPSWRSVSDVWSSKRPIEEMRLQVFGISSVHGSPQHLSTVVKLFQDRADASDGQPRRVVHRLCPNNETGSYPLPPSYVHDVNLYNKFPQNRGAEMHRKANTYVILTHKGHSMDWHVHPNGSAVVYAVVVGSKLWLMAPPTHHNMTLFQRWLKGGKGVTSFFPHELEHVVVTCAFAGQVLFVPACWVHAVHALEDSILFGWNVLVDEQLPTTLSALRVDWGTSVQDFRNVNMDFSEHELAHFLQFYVIDLKLQLKRTRTTASRERLLKRAWS</sequence>
<dbReference type="GO" id="GO:0046872">
    <property type="term" value="F:metal ion binding"/>
    <property type="evidence" value="ECO:0007669"/>
    <property type="project" value="UniProtKB-KW"/>
</dbReference>
<dbReference type="Proteomes" id="UP001515480">
    <property type="component" value="Unassembled WGS sequence"/>
</dbReference>
<name>A0AB34JD92_PRYPA</name>
<reference evidence="7 9" key="1">
    <citation type="journal article" date="2024" name="Science">
        <title>Giant polyketide synthase enzymes in the biosynthesis of giant marine polyether toxins.</title>
        <authorList>
            <person name="Fallon T.R."/>
            <person name="Shende V.V."/>
            <person name="Wierzbicki I.H."/>
            <person name="Pendleton A.L."/>
            <person name="Watervoot N.F."/>
            <person name="Auber R.P."/>
            <person name="Gonzalez D.J."/>
            <person name="Wisecaver J.H."/>
            <person name="Moore B.S."/>
        </authorList>
    </citation>
    <scope>NUCLEOTIDE SEQUENCE [LARGE SCALE GENOMIC DNA]</scope>
    <source>
        <strain evidence="7 9">12B1</strain>
    </source>
</reference>
<evidence type="ECO:0000259" key="6">
    <source>
        <dbReference type="PROSITE" id="PS51184"/>
    </source>
</evidence>
<evidence type="ECO:0000313" key="7">
    <source>
        <dbReference type="EMBL" id="KAL1519536.1"/>
    </source>
</evidence>
<dbReference type="InterPro" id="IPR003347">
    <property type="entry name" value="JmjC_dom"/>
</dbReference>
<proteinExistence type="predicted"/>
<dbReference type="Gene3D" id="2.60.120.650">
    <property type="entry name" value="Cupin"/>
    <property type="match status" value="1"/>
</dbReference>
<evidence type="ECO:0000256" key="2">
    <source>
        <dbReference type="ARBA" id="ARBA00023002"/>
    </source>
</evidence>
<comment type="caution">
    <text evidence="7">The sequence shown here is derived from an EMBL/GenBank/DDBJ whole genome shotgun (WGS) entry which is preliminary data.</text>
</comment>
<evidence type="ECO:0000313" key="8">
    <source>
        <dbReference type="EMBL" id="KAL1530172.1"/>
    </source>
</evidence>
<feature type="domain" description="JmjC" evidence="6">
    <location>
        <begin position="258"/>
        <end position="401"/>
    </location>
</feature>
<dbReference type="AlphaFoldDB" id="A0AB34JD92"/>
<evidence type="ECO:0000256" key="5">
    <source>
        <dbReference type="ARBA" id="ARBA00023163"/>
    </source>
</evidence>
<keyword evidence="3" id="KW-0408">Iron</keyword>
<dbReference type="EMBL" id="JBGBPQ010000009">
    <property type="protein sequence ID" value="KAL1519536.1"/>
    <property type="molecule type" value="Genomic_DNA"/>
</dbReference>
<dbReference type="SMART" id="SM00558">
    <property type="entry name" value="JmjC"/>
    <property type="match status" value="1"/>
</dbReference>
<evidence type="ECO:0000313" key="9">
    <source>
        <dbReference type="Proteomes" id="UP001515480"/>
    </source>
</evidence>
<keyword evidence="2" id="KW-0560">Oxidoreductase</keyword>
<protein>
    <recommendedName>
        <fullName evidence="6">JmjC domain-containing protein</fullName>
    </recommendedName>
</protein>
<organism evidence="7 9">
    <name type="scientific">Prymnesium parvum</name>
    <name type="common">Toxic golden alga</name>
    <dbReference type="NCBI Taxonomy" id="97485"/>
    <lineage>
        <taxon>Eukaryota</taxon>
        <taxon>Haptista</taxon>
        <taxon>Haptophyta</taxon>
        <taxon>Prymnesiophyceae</taxon>
        <taxon>Prymnesiales</taxon>
        <taxon>Prymnesiaceae</taxon>
        <taxon>Prymnesium</taxon>
    </lineage>
</organism>
<keyword evidence="4" id="KW-0805">Transcription regulation</keyword>
<dbReference type="EMBL" id="JBGBPQ010000001">
    <property type="protein sequence ID" value="KAL1530172.1"/>
    <property type="molecule type" value="Genomic_DNA"/>
</dbReference>
<accession>A0AB34JD92</accession>
<evidence type="ECO:0000256" key="1">
    <source>
        <dbReference type="ARBA" id="ARBA00022723"/>
    </source>
</evidence>
<dbReference type="InterPro" id="IPR050690">
    <property type="entry name" value="JHDM1_Histone_Demethylase"/>
</dbReference>
<evidence type="ECO:0000256" key="3">
    <source>
        <dbReference type="ARBA" id="ARBA00023004"/>
    </source>
</evidence>
<dbReference type="SUPFAM" id="SSF51197">
    <property type="entry name" value="Clavaminate synthase-like"/>
    <property type="match status" value="1"/>
</dbReference>
<gene>
    <name evidence="8" type="ORF">AB1Y20_001088</name>
    <name evidence="7" type="ORF">AB1Y20_023051</name>
</gene>
<evidence type="ECO:0000256" key="4">
    <source>
        <dbReference type="ARBA" id="ARBA00023015"/>
    </source>
</evidence>
<keyword evidence="1" id="KW-0479">Metal-binding</keyword>